<dbReference type="SUPFAM" id="SSF57756">
    <property type="entry name" value="Retrovirus zinc finger-like domains"/>
    <property type="match status" value="1"/>
</dbReference>
<dbReference type="PANTHER" id="PTHR46888">
    <property type="entry name" value="ZINC KNUCKLE DOMAINCONTAINING PROTEIN-RELATED"/>
    <property type="match status" value="1"/>
</dbReference>
<sequence length="569" mass="63001">MASVEEFFVSPSEEFLEQCTREQLLNIAEHYKVDVGDKRLKDRVRAVLISTLFERKVLTEEPAVVSPAAQLLPPSVAVGLTFDQQKELLLLQLEHDKCKQKAELEKELAVERMRQQTEQAKLEFEHSKLALIKEGKLMATDDYVLTHRNSFSEPRLGSVNRESFGRPLKHFPSDKQSGSHLGDSDKLCNYCHKRGHWKADCKWLRSKSKSTFGDHAKGVALAVPARQFVTSEVVHDTDSCPEMDSYRPFITEGFVSMVGSDTKVPVTILRDTGAFDSFIRVGVLPLSKDTETGSSVPVRGMDLSVLWVPVHNVTLQCDLFQGEAGLALRPALPIPGVSVILGNDLLGARVWAGVSPPVVVAPTPLARLKPDENERVFPEIFSACAVTRAMVAAKSEVDTDKEGVRERFALPLSDFPLSISRSDLVAEQQSDPSLKKLFDQVRPASEVWDSASGYFCHDSLLDPVLVGVGVTVPWCLMYAFPSVKQEVTRGRSDQLVRLAAPGPGVSQPINTPPSPPVRSLLPSGRMALSFVLRIQHPNTHYTPYSLMHARTYTADLLILTPHDLFVFTT</sequence>
<dbReference type="Proteomes" id="UP001178508">
    <property type="component" value="Chromosome 11"/>
</dbReference>
<proteinExistence type="predicted"/>
<protein>
    <recommendedName>
        <fullName evidence="3">CCHC-type domain-containing protein</fullName>
    </recommendedName>
</protein>
<keyword evidence="2" id="KW-1185">Reference proteome</keyword>
<dbReference type="AlphaFoldDB" id="A0AAV1FYS0"/>
<gene>
    <name evidence="1" type="ORF">XNOV1_A014263</name>
</gene>
<dbReference type="GO" id="GO:0003676">
    <property type="term" value="F:nucleic acid binding"/>
    <property type="evidence" value="ECO:0007669"/>
    <property type="project" value="InterPro"/>
</dbReference>
<dbReference type="PANTHER" id="PTHR46888:SF13">
    <property type="entry name" value="RIBONUCLEASE H"/>
    <property type="match status" value="1"/>
</dbReference>
<dbReference type="GO" id="GO:0008270">
    <property type="term" value="F:zinc ion binding"/>
    <property type="evidence" value="ECO:0007669"/>
    <property type="project" value="InterPro"/>
</dbReference>
<evidence type="ECO:0008006" key="3">
    <source>
        <dbReference type="Google" id="ProtNLM"/>
    </source>
</evidence>
<name>A0AAV1FYS0_XYRNO</name>
<evidence type="ECO:0000313" key="2">
    <source>
        <dbReference type="Proteomes" id="UP001178508"/>
    </source>
</evidence>
<dbReference type="InterPro" id="IPR036875">
    <property type="entry name" value="Znf_CCHC_sf"/>
</dbReference>
<dbReference type="EMBL" id="OY660874">
    <property type="protein sequence ID" value="CAJ1066757.1"/>
    <property type="molecule type" value="Genomic_DNA"/>
</dbReference>
<reference evidence="1" key="1">
    <citation type="submission" date="2023-08" db="EMBL/GenBank/DDBJ databases">
        <authorList>
            <person name="Alioto T."/>
            <person name="Alioto T."/>
            <person name="Gomez Garrido J."/>
        </authorList>
    </citation>
    <scope>NUCLEOTIDE SEQUENCE</scope>
</reference>
<evidence type="ECO:0000313" key="1">
    <source>
        <dbReference type="EMBL" id="CAJ1066757.1"/>
    </source>
</evidence>
<organism evidence="1 2">
    <name type="scientific">Xyrichtys novacula</name>
    <name type="common">Pearly razorfish</name>
    <name type="synonym">Hemipteronotus novacula</name>
    <dbReference type="NCBI Taxonomy" id="13765"/>
    <lineage>
        <taxon>Eukaryota</taxon>
        <taxon>Metazoa</taxon>
        <taxon>Chordata</taxon>
        <taxon>Craniata</taxon>
        <taxon>Vertebrata</taxon>
        <taxon>Euteleostomi</taxon>
        <taxon>Actinopterygii</taxon>
        <taxon>Neopterygii</taxon>
        <taxon>Teleostei</taxon>
        <taxon>Neoteleostei</taxon>
        <taxon>Acanthomorphata</taxon>
        <taxon>Eupercaria</taxon>
        <taxon>Labriformes</taxon>
        <taxon>Labridae</taxon>
        <taxon>Xyrichtys</taxon>
    </lineage>
</organism>
<accession>A0AAV1FYS0</accession>